<evidence type="ECO:0000313" key="3">
    <source>
        <dbReference type="Proteomes" id="UP001168338"/>
    </source>
</evidence>
<dbReference type="PANTHER" id="PTHR34236:SF1">
    <property type="entry name" value="DIMETHYL SULFOXIDE REDUCTASE TRANSCRIPTIONAL ACTIVATOR"/>
    <property type="match status" value="1"/>
</dbReference>
<dbReference type="PANTHER" id="PTHR34236">
    <property type="entry name" value="DIMETHYL SULFOXIDE REDUCTASE TRANSCRIPTIONAL ACTIVATOR"/>
    <property type="match status" value="1"/>
</dbReference>
<feature type="domain" description="HTH bat-type" evidence="1">
    <location>
        <begin position="169"/>
        <end position="221"/>
    </location>
</feature>
<dbReference type="Proteomes" id="UP001168338">
    <property type="component" value="Unassembled WGS sequence"/>
</dbReference>
<reference evidence="2" key="1">
    <citation type="submission" date="2019-05" db="EMBL/GenBank/DDBJ databases">
        <title>Methanoculleus sp. FWC-SCC1, a methanogenic archaeon isolated from deep marine cold seep.</title>
        <authorList>
            <person name="Chen Y.-W."/>
            <person name="Chen S.-C."/>
            <person name="Teng N.-H."/>
            <person name="Lai M.-C."/>
        </authorList>
    </citation>
    <scope>NUCLEOTIDE SEQUENCE</scope>
    <source>
        <strain evidence="2">FWC-SCC1</strain>
    </source>
</reference>
<comment type="caution">
    <text evidence="2">The sequence shown here is derived from an EMBL/GenBank/DDBJ whole genome shotgun (WGS) entry which is preliminary data.</text>
</comment>
<dbReference type="InterPro" id="IPR007050">
    <property type="entry name" value="HTH_bacterioopsin"/>
</dbReference>
<dbReference type="EMBL" id="VCYH01000006">
    <property type="protein sequence ID" value="MDN7025116.1"/>
    <property type="molecule type" value="Genomic_DNA"/>
</dbReference>
<sequence>MRKLIVEIRPRVTVPDAPPELQEKLREWTRVFEKIESVTLLEILKVDFEKGLKLVLCEITVADGCSIDEITIPGVMEILHVVRVQGRVHTCLIRGQAHDEFFRQKMQEFDLDLIWTTPIKKSPTHVVYSCIGDDANLQRFLGLLASYGEILDVTFQPVTYDGRDILGMLTEKQRGMLLAAKRCGYYEYPRKTNGGALAEAAGVSKATAIEHLRRAESRIMAILLAGY</sequence>
<gene>
    <name evidence="2" type="ORF">FGU65_09480</name>
</gene>
<accession>A0ABT8MB17</accession>
<proteinExistence type="predicted"/>
<name>A0ABT8MB17_9EURY</name>
<dbReference type="Pfam" id="PF04967">
    <property type="entry name" value="HTH_10"/>
    <property type="match status" value="1"/>
</dbReference>
<organism evidence="2 3">
    <name type="scientific">Methanoculleus frigidifontis</name>
    <dbReference type="NCBI Taxonomy" id="2584085"/>
    <lineage>
        <taxon>Archaea</taxon>
        <taxon>Methanobacteriati</taxon>
        <taxon>Methanobacteriota</taxon>
        <taxon>Stenosarchaea group</taxon>
        <taxon>Methanomicrobia</taxon>
        <taxon>Methanomicrobiales</taxon>
        <taxon>Methanomicrobiaceae</taxon>
        <taxon>Methanoculleus</taxon>
    </lineage>
</organism>
<dbReference type="RefSeq" id="WP_301664264.1">
    <property type="nucleotide sequence ID" value="NZ_VCYH01000006.1"/>
</dbReference>
<protein>
    <submittedName>
        <fullName evidence="2">Helix-turn-helix domain-containing protein</fullName>
    </submittedName>
</protein>
<evidence type="ECO:0000259" key="1">
    <source>
        <dbReference type="Pfam" id="PF04967"/>
    </source>
</evidence>
<evidence type="ECO:0000313" key="2">
    <source>
        <dbReference type="EMBL" id="MDN7025116.1"/>
    </source>
</evidence>
<keyword evidence="3" id="KW-1185">Reference proteome</keyword>